<dbReference type="EMBL" id="PVWO01000010">
    <property type="protein sequence ID" value="PSB59240.1"/>
    <property type="molecule type" value="Genomic_DNA"/>
</dbReference>
<sequence>MKILHLSSFDLSGGAARSSYRIHQGLQASGITSQMLVQFKSGTDQSVIMAEGKVQARARSFCNGLALKSYSQCQSMFSPQWFPDGVAAKVARIDPDLVNLNWVCNGYLQVETLTKLKKPLVWTLQDMWAFTGGCHYTLGCDLYKVSCGSCPQLQSDREADLSRSVWQRKAKAWQNLNLTVVAPSEWMAECARSSSLFRDVRIEVIPFGLDTNIFKPIDPRSARELLDLPQDKQLILFGAIDATGDTRKGFHLLQTALKQLSQDGWRDRLELVVFGSSKPEKPLDLGFPIHYLGKLQDDLSLRVAYAAADVMIAPSIEEAFGQTASESLACGTPVVVFTNTGLADIVDRQQNGYVADYCDTQDLARGIAWVLEDSERHQRLRVAARHKAEREYAMDVQAHRYLSLFHKILDRP</sequence>
<organism evidence="3 4">
    <name type="scientific">Chamaesiphon polymorphus CCALA 037</name>
    <dbReference type="NCBI Taxonomy" id="2107692"/>
    <lineage>
        <taxon>Bacteria</taxon>
        <taxon>Bacillati</taxon>
        <taxon>Cyanobacteriota</taxon>
        <taxon>Cyanophyceae</taxon>
        <taxon>Gomontiellales</taxon>
        <taxon>Chamaesiphonaceae</taxon>
        <taxon>Chamaesiphon</taxon>
    </lineage>
</organism>
<dbReference type="PANTHER" id="PTHR45947">
    <property type="entry name" value="SULFOQUINOVOSYL TRANSFERASE SQD2"/>
    <property type="match status" value="1"/>
</dbReference>
<evidence type="ECO:0000259" key="2">
    <source>
        <dbReference type="Pfam" id="PF13439"/>
    </source>
</evidence>
<keyword evidence="3" id="KW-0808">Transferase</keyword>
<accession>A0A2T1GMY3</accession>
<evidence type="ECO:0000259" key="1">
    <source>
        <dbReference type="Pfam" id="PF00534"/>
    </source>
</evidence>
<feature type="domain" description="Glycosyltransferase subfamily 4-like N-terminal" evidence="2">
    <location>
        <begin position="13"/>
        <end position="212"/>
    </location>
</feature>
<feature type="domain" description="Glycosyl transferase family 1" evidence="1">
    <location>
        <begin position="245"/>
        <end position="386"/>
    </location>
</feature>
<dbReference type="SUPFAM" id="SSF53756">
    <property type="entry name" value="UDP-Glycosyltransferase/glycogen phosphorylase"/>
    <property type="match status" value="1"/>
</dbReference>
<keyword evidence="4" id="KW-1185">Reference proteome</keyword>
<reference evidence="3 4" key="1">
    <citation type="submission" date="2018-03" db="EMBL/GenBank/DDBJ databases">
        <title>The ancient ancestry and fast evolution of plastids.</title>
        <authorList>
            <person name="Moore K.R."/>
            <person name="Magnabosco C."/>
            <person name="Momper L."/>
            <person name="Gold D.A."/>
            <person name="Bosak T."/>
            <person name="Fournier G.P."/>
        </authorList>
    </citation>
    <scope>NUCLEOTIDE SEQUENCE [LARGE SCALE GENOMIC DNA]</scope>
    <source>
        <strain evidence="3 4">CCALA 037</strain>
    </source>
</reference>
<dbReference type="PANTHER" id="PTHR45947:SF3">
    <property type="entry name" value="SULFOQUINOVOSYL TRANSFERASE SQD2"/>
    <property type="match status" value="1"/>
</dbReference>
<dbReference type="InterPro" id="IPR001296">
    <property type="entry name" value="Glyco_trans_1"/>
</dbReference>
<gene>
    <name evidence="3" type="ORF">C7B77_01695</name>
</gene>
<dbReference type="RefSeq" id="WP_106299696.1">
    <property type="nucleotide sequence ID" value="NZ_PVWO01000010.1"/>
</dbReference>
<dbReference type="Pfam" id="PF13439">
    <property type="entry name" value="Glyco_transf_4"/>
    <property type="match status" value="1"/>
</dbReference>
<comment type="caution">
    <text evidence="3">The sequence shown here is derived from an EMBL/GenBank/DDBJ whole genome shotgun (WGS) entry which is preliminary data.</text>
</comment>
<evidence type="ECO:0000313" key="3">
    <source>
        <dbReference type="EMBL" id="PSB59240.1"/>
    </source>
</evidence>
<dbReference type="InterPro" id="IPR028098">
    <property type="entry name" value="Glyco_trans_4-like_N"/>
</dbReference>
<dbReference type="CDD" id="cd03825">
    <property type="entry name" value="GT4_WcaC-like"/>
    <property type="match status" value="1"/>
</dbReference>
<dbReference type="OrthoDB" id="9768685at2"/>
<dbReference type="Proteomes" id="UP000238937">
    <property type="component" value="Unassembled WGS sequence"/>
</dbReference>
<dbReference type="Gene3D" id="3.40.50.2000">
    <property type="entry name" value="Glycogen Phosphorylase B"/>
    <property type="match status" value="2"/>
</dbReference>
<dbReference type="InterPro" id="IPR050194">
    <property type="entry name" value="Glycosyltransferase_grp1"/>
</dbReference>
<protein>
    <submittedName>
        <fullName evidence="3">Glycosyl transferase</fullName>
    </submittedName>
</protein>
<dbReference type="GO" id="GO:0016757">
    <property type="term" value="F:glycosyltransferase activity"/>
    <property type="evidence" value="ECO:0007669"/>
    <property type="project" value="InterPro"/>
</dbReference>
<evidence type="ECO:0000313" key="4">
    <source>
        <dbReference type="Proteomes" id="UP000238937"/>
    </source>
</evidence>
<proteinExistence type="predicted"/>
<dbReference type="Pfam" id="PF00534">
    <property type="entry name" value="Glycos_transf_1"/>
    <property type="match status" value="1"/>
</dbReference>
<name>A0A2T1GMY3_9CYAN</name>
<dbReference type="AlphaFoldDB" id="A0A2T1GMY3"/>